<dbReference type="PANTHER" id="PTHR11079:SF161">
    <property type="entry name" value="CMP_DCMP-TYPE DEAMINASE DOMAIN-CONTAINING PROTEIN"/>
    <property type="match status" value="1"/>
</dbReference>
<dbReference type="EMBL" id="JBHUHY010000015">
    <property type="protein sequence ID" value="MFD2188099.1"/>
    <property type="molecule type" value="Genomic_DNA"/>
</dbReference>
<dbReference type="RefSeq" id="WP_378321109.1">
    <property type="nucleotide sequence ID" value="NZ_JBHUHY010000015.1"/>
</dbReference>
<dbReference type="PANTHER" id="PTHR11079">
    <property type="entry name" value="CYTOSINE DEAMINASE FAMILY MEMBER"/>
    <property type="match status" value="1"/>
</dbReference>
<dbReference type="EC" id="3.5.4.33" evidence="2"/>
<organism evidence="2 3">
    <name type="scientific">Aquimarina celericrescens</name>
    <dbReference type="NCBI Taxonomy" id="1964542"/>
    <lineage>
        <taxon>Bacteria</taxon>
        <taxon>Pseudomonadati</taxon>
        <taxon>Bacteroidota</taxon>
        <taxon>Flavobacteriia</taxon>
        <taxon>Flavobacteriales</taxon>
        <taxon>Flavobacteriaceae</taxon>
        <taxon>Aquimarina</taxon>
    </lineage>
</organism>
<gene>
    <name evidence="2" type="ORF">ACFSJT_14950</name>
</gene>
<keyword evidence="3" id="KW-1185">Reference proteome</keyword>
<dbReference type="Pfam" id="PF00383">
    <property type="entry name" value="dCMP_cyt_deam_1"/>
    <property type="match status" value="1"/>
</dbReference>
<dbReference type="GO" id="GO:0052717">
    <property type="term" value="F:tRNA-specific adenosine-34 deaminase activity"/>
    <property type="evidence" value="ECO:0007669"/>
    <property type="project" value="UniProtKB-EC"/>
</dbReference>
<dbReference type="Proteomes" id="UP001597344">
    <property type="component" value="Unassembled WGS sequence"/>
</dbReference>
<evidence type="ECO:0000313" key="3">
    <source>
        <dbReference type="Proteomes" id="UP001597344"/>
    </source>
</evidence>
<accession>A0ABW5AYI7</accession>
<dbReference type="SUPFAM" id="SSF53927">
    <property type="entry name" value="Cytidine deaminase-like"/>
    <property type="match status" value="1"/>
</dbReference>
<sequence length="150" mass="16942">MDNSHIYFMQQAIALAKKGKMTKGSGPFGAVIVKNQHIIAKGHNEVHDKNDLTQHAELAVIQEACKVLESKDLSECILYTSCEPCMMCLGASYWAGFEAIYFGASAEDAKKHGFIYSNVFYASDNEKRYQEFNMHQLLREEAVAVWQQQI</sequence>
<dbReference type="CDD" id="cd01285">
    <property type="entry name" value="nucleoside_deaminase"/>
    <property type="match status" value="1"/>
</dbReference>
<protein>
    <submittedName>
        <fullName evidence="2">Nucleoside deaminase</fullName>
        <ecNumber evidence="2">3.5.4.33</ecNumber>
    </submittedName>
</protein>
<dbReference type="Gene3D" id="3.40.140.10">
    <property type="entry name" value="Cytidine Deaminase, domain 2"/>
    <property type="match status" value="1"/>
</dbReference>
<proteinExistence type="predicted"/>
<name>A0ABW5AYI7_9FLAO</name>
<comment type="caution">
    <text evidence="2">The sequence shown here is derived from an EMBL/GenBank/DDBJ whole genome shotgun (WGS) entry which is preliminary data.</text>
</comment>
<evidence type="ECO:0000259" key="1">
    <source>
        <dbReference type="PROSITE" id="PS51747"/>
    </source>
</evidence>
<keyword evidence="2" id="KW-0378">Hydrolase</keyword>
<feature type="domain" description="CMP/dCMP-type deaminase" evidence="1">
    <location>
        <begin position="3"/>
        <end position="117"/>
    </location>
</feature>
<dbReference type="InterPro" id="IPR016193">
    <property type="entry name" value="Cytidine_deaminase-like"/>
</dbReference>
<dbReference type="InterPro" id="IPR002125">
    <property type="entry name" value="CMP_dCMP_dom"/>
</dbReference>
<evidence type="ECO:0000313" key="2">
    <source>
        <dbReference type="EMBL" id="MFD2188099.1"/>
    </source>
</evidence>
<reference evidence="3" key="1">
    <citation type="journal article" date="2019" name="Int. J. Syst. Evol. Microbiol.">
        <title>The Global Catalogue of Microorganisms (GCM) 10K type strain sequencing project: providing services to taxonomists for standard genome sequencing and annotation.</title>
        <authorList>
            <consortium name="The Broad Institute Genomics Platform"/>
            <consortium name="The Broad Institute Genome Sequencing Center for Infectious Disease"/>
            <person name="Wu L."/>
            <person name="Ma J."/>
        </authorList>
    </citation>
    <scope>NUCLEOTIDE SEQUENCE [LARGE SCALE GENOMIC DNA]</scope>
    <source>
        <strain evidence="3">DT92</strain>
    </source>
</reference>
<dbReference type="PROSITE" id="PS51747">
    <property type="entry name" value="CYT_DCMP_DEAMINASES_2"/>
    <property type="match status" value="1"/>
</dbReference>